<sequence length="543" mass="60992">MTFSPLTFRPSTRGFPCCQIMAFIASILGLFPFYAHVFLVFCVAFLLAHLFINRSRDFPPSPGGGLPLIGHLLSLGTKPHLKLTEWRGGYGDVFSIRMGMERVVVLNGYRVIREALVDCRDVFSSRPDLYLPNAISGCGKDIVIAKWGQPYRERRRFASSVLKTLGMKEGTGSAEDIIRQEARKLCSKISAKASQPFDVLGDLNNAVSNVICALVFGQQFGYDDETFRALREGVVQGAARVSTAQAFNVFPFLRFVPGLNKACKEVLADIRKVEDFIWVQIEEHRQRLDPDNPQDFLDMCLLEVRGHGRVEGLTEENVMYIVSNLFLAGTETTTTTLRWALLYMILHPHIQQRVQEELESVVGKSGDPPTLAQRSRLPYTEAVLMETQRIRHITPLSIPHATAVDTVFRGYHIPAGTQVVPNMWSAHMDPEFWPDPERFDPRRHLDWEGNLVKNPESFMPFSVGRRMCLGERLAKMELFLFFTAMLQQFSFVLPEGAATPSTDGVFGITMSPQPYQLCAIDRSIVPGRAVCGIEKNDGKNGQI</sequence>
<feature type="transmembrane region" description="Helical" evidence="29">
    <location>
        <begin position="20"/>
        <end position="48"/>
    </location>
</feature>
<feature type="binding site" description="axial binding residue" evidence="27">
    <location>
        <position position="468"/>
    </location>
    <ligand>
        <name>heme</name>
        <dbReference type="ChEBI" id="CHEBI:30413"/>
    </ligand>
    <ligandPart>
        <name>Fe</name>
        <dbReference type="ChEBI" id="CHEBI:18248"/>
    </ligandPart>
</feature>
<name>A0A9J7MUB8_BRAFL</name>
<keyword evidence="13 28" id="KW-0560">Oxidoreductase</keyword>
<evidence type="ECO:0000256" key="4">
    <source>
        <dbReference type="ARBA" id="ARBA00004477"/>
    </source>
</evidence>
<dbReference type="PANTHER" id="PTHR24300:SF404">
    <property type="entry name" value="CYTOCHROME P450 2D6-LIKE"/>
    <property type="match status" value="1"/>
</dbReference>
<dbReference type="FunFam" id="1.10.630.10:FF:000017">
    <property type="entry name" value="cytochrome P450 2U1 isoform X1"/>
    <property type="match status" value="1"/>
</dbReference>
<keyword evidence="10" id="KW-0256">Endoplasmic reticulum</keyword>
<keyword evidence="6 27" id="KW-0349">Heme</keyword>
<dbReference type="GO" id="GO:0102033">
    <property type="term" value="F:long-chain fatty acid omega-hydroxylase activity"/>
    <property type="evidence" value="ECO:0007669"/>
    <property type="project" value="UniProtKB-EC"/>
</dbReference>
<dbReference type="KEGG" id="bfo:118417567"/>
<dbReference type="OrthoDB" id="1055148at2759"/>
<evidence type="ECO:0000256" key="16">
    <source>
        <dbReference type="ARBA" id="ARBA00023098"/>
    </source>
</evidence>
<dbReference type="PRINTS" id="PR00463">
    <property type="entry name" value="EP450I"/>
</dbReference>
<keyword evidence="8 27" id="KW-0479">Metal-binding</keyword>
<evidence type="ECO:0000256" key="19">
    <source>
        <dbReference type="ARBA" id="ARBA00049206"/>
    </source>
</evidence>
<keyword evidence="11" id="KW-0492">Microsome</keyword>
<keyword evidence="30" id="KW-1185">Reference proteome</keyword>
<protein>
    <recommendedName>
        <fullName evidence="25">Cytochrome P450 2U1</fullName>
        <ecNumber evidence="24">1.14.14.80</ecNumber>
    </recommendedName>
    <alternativeName>
        <fullName evidence="26">Long-chain fatty acid omega-monooxygenase</fullName>
    </alternativeName>
</protein>
<evidence type="ECO:0000256" key="10">
    <source>
        <dbReference type="ARBA" id="ARBA00022824"/>
    </source>
</evidence>
<dbReference type="Proteomes" id="UP000001554">
    <property type="component" value="Chromosome 6"/>
</dbReference>
<keyword evidence="15 28" id="KW-0503">Monooxygenase</keyword>
<evidence type="ECO:0000256" key="11">
    <source>
        <dbReference type="ARBA" id="ARBA00022848"/>
    </source>
</evidence>
<dbReference type="GO" id="GO:0020037">
    <property type="term" value="F:heme binding"/>
    <property type="evidence" value="ECO:0000318"/>
    <property type="project" value="GO_Central"/>
</dbReference>
<keyword evidence="7 29" id="KW-0812">Transmembrane</keyword>
<keyword evidence="9" id="KW-0999">Mitochondrion inner membrane</keyword>
<dbReference type="OMA" id="TWHAREA"/>
<dbReference type="Pfam" id="PF00067">
    <property type="entry name" value="p450"/>
    <property type="match status" value="1"/>
</dbReference>
<evidence type="ECO:0000256" key="29">
    <source>
        <dbReference type="SAM" id="Phobius"/>
    </source>
</evidence>
<evidence type="ECO:0000256" key="26">
    <source>
        <dbReference type="ARBA" id="ARBA00079181"/>
    </source>
</evidence>
<comment type="subcellular location">
    <subcellularLocation>
        <location evidence="4">Endoplasmic reticulum membrane</location>
        <topology evidence="4">Multi-pass membrane protein</topology>
    </subcellularLocation>
    <subcellularLocation>
        <location evidence="2">Microsome membrane</location>
        <topology evidence="2">Multi-pass membrane protein</topology>
    </subcellularLocation>
    <subcellularLocation>
        <location evidence="3">Mitochondrion inner membrane</location>
        <topology evidence="3">Multi-pass membrane protein</topology>
    </subcellularLocation>
</comment>
<evidence type="ECO:0000256" key="20">
    <source>
        <dbReference type="ARBA" id="ARBA00051320"/>
    </source>
</evidence>
<evidence type="ECO:0000256" key="5">
    <source>
        <dbReference type="ARBA" id="ARBA00010617"/>
    </source>
</evidence>
<evidence type="ECO:0000313" key="31">
    <source>
        <dbReference type="RefSeq" id="XP_035679054.1"/>
    </source>
</evidence>
<reference evidence="31" key="2">
    <citation type="submission" date="2025-08" db="UniProtKB">
        <authorList>
            <consortium name="RefSeq"/>
        </authorList>
    </citation>
    <scope>IDENTIFICATION</scope>
    <source>
        <strain evidence="31">S238N-H82</strain>
        <tissue evidence="31">Testes</tissue>
    </source>
</reference>
<evidence type="ECO:0000256" key="12">
    <source>
        <dbReference type="ARBA" id="ARBA00022989"/>
    </source>
</evidence>
<dbReference type="InterPro" id="IPR050182">
    <property type="entry name" value="Cytochrome_P450_fam2"/>
</dbReference>
<dbReference type="InterPro" id="IPR001128">
    <property type="entry name" value="Cyt_P450"/>
</dbReference>
<evidence type="ECO:0000256" key="7">
    <source>
        <dbReference type="ARBA" id="ARBA00022692"/>
    </source>
</evidence>
<keyword evidence="12 29" id="KW-1133">Transmembrane helix</keyword>
<dbReference type="InterPro" id="IPR008069">
    <property type="entry name" value="Cyt_P450_E_grp-I_CYP2D-like"/>
</dbReference>
<keyword evidence="14 27" id="KW-0408">Iron</keyword>
<dbReference type="GO" id="GO:0005506">
    <property type="term" value="F:iron ion binding"/>
    <property type="evidence" value="ECO:0007669"/>
    <property type="project" value="InterPro"/>
</dbReference>
<dbReference type="PROSITE" id="PS00086">
    <property type="entry name" value="CYTOCHROME_P450"/>
    <property type="match status" value="1"/>
</dbReference>
<evidence type="ECO:0000256" key="1">
    <source>
        <dbReference type="ARBA" id="ARBA00001971"/>
    </source>
</evidence>
<dbReference type="InterPro" id="IPR036396">
    <property type="entry name" value="Cyt_P450_sf"/>
</dbReference>
<keyword evidence="16" id="KW-0443">Lipid metabolism</keyword>
<evidence type="ECO:0000256" key="6">
    <source>
        <dbReference type="ARBA" id="ARBA00022617"/>
    </source>
</evidence>
<dbReference type="InterPro" id="IPR017972">
    <property type="entry name" value="Cyt_P450_CS"/>
</dbReference>
<evidence type="ECO:0000256" key="23">
    <source>
        <dbReference type="ARBA" id="ARBA00058812"/>
    </source>
</evidence>
<gene>
    <name evidence="31" type="primary">LOC118417567</name>
</gene>
<dbReference type="GO" id="GO:0006082">
    <property type="term" value="P:organic acid metabolic process"/>
    <property type="evidence" value="ECO:0000318"/>
    <property type="project" value="GO_Central"/>
</dbReference>
<accession>A0A9J7MUB8</accession>
<dbReference type="AlphaFoldDB" id="A0A9J7MUB8"/>
<evidence type="ECO:0000256" key="18">
    <source>
        <dbReference type="ARBA" id="ARBA00023136"/>
    </source>
</evidence>
<dbReference type="InterPro" id="IPR002401">
    <property type="entry name" value="Cyt_P450_E_grp-I"/>
</dbReference>
<dbReference type="GO" id="GO:0006805">
    <property type="term" value="P:xenobiotic metabolic process"/>
    <property type="evidence" value="ECO:0000318"/>
    <property type="project" value="GO_Central"/>
</dbReference>
<dbReference type="GO" id="GO:0008395">
    <property type="term" value="F:steroid hydroxylase activity"/>
    <property type="evidence" value="ECO:0000318"/>
    <property type="project" value="GO_Central"/>
</dbReference>
<dbReference type="GO" id="GO:0005743">
    <property type="term" value="C:mitochondrial inner membrane"/>
    <property type="evidence" value="ECO:0007669"/>
    <property type="project" value="UniProtKB-SubCell"/>
</dbReference>
<comment type="similarity">
    <text evidence="5 28">Belongs to the cytochrome P450 family.</text>
</comment>
<reference evidence="30" key="1">
    <citation type="journal article" date="2020" name="Nat. Ecol. Evol.">
        <title>Deeply conserved synteny resolves early events in vertebrate evolution.</title>
        <authorList>
            <person name="Simakov O."/>
            <person name="Marletaz F."/>
            <person name="Yue J.X."/>
            <person name="O'Connell B."/>
            <person name="Jenkins J."/>
            <person name="Brandt A."/>
            <person name="Calef R."/>
            <person name="Tung C.H."/>
            <person name="Huang T.K."/>
            <person name="Schmutz J."/>
            <person name="Satoh N."/>
            <person name="Yu J.K."/>
            <person name="Putnam N.H."/>
            <person name="Green R.E."/>
            <person name="Rokhsar D.S."/>
        </authorList>
    </citation>
    <scope>NUCLEOTIDE SEQUENCE [LARGE SCALE GENOMIC DNA]</scope>
    <source>
        <strain evidence="30">S238N-H82</strain>
    </source>
</reference>
<evidence type="ECO:0000256" key="3">
    <source>
        <dbReference type="ARBA" id="ARBA00004448"/>
    </source>
</evidence>
<evidence type="ECO:0000256" key="9">
    <source>
        <dbReference type="ARBA" id="ARBA00022792"/>
    </source>
</evidence>
<evidence type="ECO:0000256" key="2">
    <source>
        <dbReference type="ARBA" id="ARBA00004154"/>
    </source>
</evidence>
<evidence type="ECO:0000313" key="30">
    <source>
        <dbReference type="Proteomes" id="UP000001554"/>
    </source>
</evidence>
<dbReference type="PRINTS" id="PR00385">
    <property type="entry name" value="P450"/>
</dbReference>
<dbReference type="PANTHER" id="PTHR24300">
    <property type="entry name" value="CYTOCHROME P450 508A4-RELATED"/>
    <property type="match status" value="1"/>
</dbReference>
<comment type="cofactor">
    <cofactor evidence="1 27">
        <name>heme</name>
        <dbReference type="ChEBI" id="CHEBI:30413"/>
    </cofactor>
</comment>
<comment type="catalytic activity">
    <reaction evidence="19">
        <text>(5Z,8Z,11Z,14Z)-eicosatetraenoate + reduced [NADPH--hemoprotein reductase] + O2 = 19-hydroxy-(5Z,8Z,11Z,14Z)-eicosatetraenoate + oxidized [NADPH--hemoprotein reductase] + H2O + H(+)</text>
        <dbReference type="Rhea" id="RHEA:39759"/>
        <dbReference type="Rhea" id="RHEA-COMP:11964"/>
        <dbReference type="Rhea" id="RHEA-COMP:11965"/>
        <dbReference type="ChEBI" id="CHEBI:15377"/>
        <dbReference type="ChEBI" id="CHEBI:15378"/>
        <dbReference type="ChEBI" id="CHEBI:15379"/>
        <dbReference type="ChEBI" id="CHEBI:32395"/>
        <dbReference type="ChEBI" id="CHEBI:57618"/>
        <dbReference type="ChEBI" id="CHEBI:58210"/>
        <dbReference type="ChEBI" id="CHEBI:76627"/>
    </reaction>
    <physiologicalReaction direction="left-to-right" evidence="19">
        <dbReference type="Rhea" id="RHEA:39760"/>
    </physiologicalReaction>
</comment>
<dbReference type="GO" id="GO:0005789">
    <property type="term" value="C:endoplasmic reticulum membrane"/>
    <property type="evidence" value="ECO:0007669"/>
    <property type="project" value="UniProtKB-SubCell"/>
</dbReference>
<evidence type="ECO:0000256" key="25">
    <source>
        <dbReference type="ARBA" id="ARBA00067282"/>
    </source>
</evidence>
<evidence type="ECO:0000256" key="15">
    <source>
        <dbReference type="ARBA" id="ARBA00023033"/>
    </source>
</evidence>
<evidence type="ECO:0000256" key="22">
    <source>
        <dbReference type="ARBA" id="ARBA00052378"/>
    </source>
</evidence>
<evidence type="ECO:0000256" key="27">
    <source>
        <dbReference type="PIRSR" id="PIRSR602401-1"/>
    </source>
</evidence>
<dbReference type="GeneID" id="118417567"/>
<dbReference type="Gene3D" id="1.10.630.10">
    <property type="entry name" value="Cytochrome P450"/>
    <property type="match status" value="1"/>
</dbReference>
<evidence type="ECO:0000256" key="17">
    <source>
        <dbReference type="ARBA" id="ARBA00023128"/>
    </source>
</evidence>
<evidence type="ECO:0000256" key="14">
    <source>
        <dbReference type="ARBA" id="ARBA00023004"/>
    </source>
</evidence>
<dbReference type="GO" id="GO:0016712">
    <property type="term" value="F:oxidoreductase activity, acting on paired donors, with incorporation or reduction of molecular oxygen, reduced flavin or flavoprotein as one donor, and incorporation of one atom of oxygen"/>
    <property type="evidence" value="ECO:0000318"/>
    <property type="project" value="GO_Central"/>
</dbReference>
<comment type="catalytic activity">
    <reaction evidence="20">
        <text>(5Z,8Z,11Z,14Z)-eicosatetraenoate + reduced [NADPH--hemoprotein reductase] + O2 = 20-hydroxy-(5Z,8Z,11Z,14Z)-eicosatetraenoate + oxidized [NADPH--hemoprotein reductase] + H2O + H(+)</text>
        <dbReference type="Rhea" id="RHEA:39755"/>
        <dbReference type="Rhea" id="RHEA-COMP:11964"/>
        <dbReference type="Rhea" id="RHEA-COMP:11965"/>
        <dbReference type="ChEBI" id="CHEBI:15377"/>
        <dbReference type="ChEBI" id="CHEBI:15378"/>
        <dbReference type="ChEBI" id="CHEBI:15379"/>
        <dbReference type="ChEBI" id="CHEBI:32395"/>
        <dbReference type="ChEBI" id="CHEBI:57618"/>
        <dbReference type="ChEBI" id="CHEBI:58210"/>
        <dbReference type="ChEBI" id="CHEBI:76624"/>
    </reaction>
    <physiologicalReaction direction="left-to-right" evidence="20">
        <dbReference type="Rhea" id="RHEA:39756"/>
    </physiologicalReaction>
</comment>
<dbReference type="GO" id="GO:0005737">
    <property type="term" value="C:cytoplasm"/>
    <property type="evidence" value="ECO:0000318"/>
    <property type="project" value="GO_Central"/>
</dbReference>
<dbReference type="EC" id="1.14.14.80" evidence="24"/>
<evidence type="ECO:0000256" key="28">
    <source>
        <dbReference type="RuleBase" id="RU000461"/>
    </source>
</evidence>
<dbReference type="SUPFAM" id="SSF48264">
    <property type="entry name" value="Cytochrome P450"/>
    <property type="match status" value="1"/>
</dbReference>
<evidence type="ECO:0000256" key="24">
    <source>
        <dbReference type="ARBA" id="ARBA00066560"/>
    </source>
</evidence>
<evidence type="ECO:0000256" key="13">
    <source>
        <dbReference type="ARBA" id="ARBA00023002"/>
    </source>
</evidence>
<evidence type="ECO:0000256" key="21">
    <source>
        <dbReference type="ARBA" id="ARBA00052159"/>
    </source>
</evidence>
<keyword evidence="17" id="KW-0496">Mitochondrion</keyword>
<proteinExistence type="inferred from homology"/>
<comment type="catalytic activity">
    <reaction evidence="21">
        <text>N-[(5Z,8Z,11Z,14Z)-eicosatetraenoyl]-serotonin + reduced [NADPH--hemoprotein reductase] + O2 = 2-oxo-N-[(5Z,8Z,11Z,14Z)-eicosatetraenoyl]-serotonin + oxidized [NADPH--hemoprotein reductase] + H2O + H(+)</text>
        <dbReference type="Rhea" id="RHEA:50296"/>
        <dbReference type="Rhea" id="RHEA-COMP:11964"/>
        <dbReference type="Rhea" id="RHEA-COMP:11965"/>
        <dbReference type="ChEBI" id="CHEBI:15377"/>
        <dbReference type="ChEBI" id="CHEBI:15378"/>
        <dbReference type="ChEBI" id="CHEBI:15379"/>
        <dbReference type="ChEBI" id="CHEBI:57618"/>
        <dbReference type="ChEBI" id="CHEBI:58210"/>
        <dbReference type="ChEBI" id="CHEBI:132255"/>
        <dbReference type="ChEBI" id="CHEBI:132256"/>
    </reaction>
    <physiologicalReaction direction="left-to-right" evidence="21">
        <dbReference type="Rhea" id="RHEA:50297"/>
    </physiologicalReaction>
</comment>
<comment type="catalytic activity">
    <reaction evidence="22">
        <text>an omega-methyl-long-chain fatty acid + reduced [NADPH--hemoprotein reductase] + O2 = an omega-hydroxy-long-chain fatty acid + oxidized [NADPH--hemoprotein reductase] + H2O + H(+)</text>
        <dbReference type="Rhea" id="RHEA:56748"/>
        <dbReference type="Rhea" id="RHEA-COMP:11964"/>
        <dbReference type="Rhea" id="RHEA-COMP:11965"/>
        <dbReference type="ChEBI" id="CHEBI:15377"/>
        <dbReference type="ChEBI" id="CHEBI:15378"/>
        <dbReference type="ChEBI" id="CHEBI:15379"/>
        <dbReference type="ChEBI" id="CHEBI:57618"/>
        <dbReference type="ChEBI" id="CHEBI:58210"/>
        <dbReference type="ChEBI" id="CHEBI:140991"/>
        <dbReference type="ChEBI" id="CHEBI:140992"/>
        <dbReference type="EC" id="1.14.14.80"/>
    </reaction>
    <physiologicalReaction direction="left-to-right" evidence="22">
        <dbReference type="Rhea" id="RHEA:56749"/>
    </physiologicalReaction>
</comment>
<dbReference type="RefSeq" id="XP_035679054.1">
    <property type="nucleotide sequence ID" value="XM_035823161.1"/>
</dbReference>
<dbReference type="PRINTS" id="PR01686">
    <property type="entry name" value="EP450ICYP2D"/>
</dbReference>
<keyword evidence="18 29" id="KW-0472">Membrane</keyword>
<organism evidence="30 31">
    <name type="scientific">Branchiostoma floridae</name>
    <name type="common">Florida lancelet</name>
    <name type="synonym">Amphioxus</name>
    <dbReference type="NCBI Taxonomy" id="7739"/>
    <lineage>
        <taxon>Eukaryota</taxon>
        <taxon>Metazoa</taxon>
        <taxon>Chordata</taxon>
        <taxon>Cephalochordata</taxon>
        <taxon>Leptocardii</taxon>
        <taxon>Amphioxiformes</taxon>
        <taxon>Branchiostomatidae</taxon>
        <taxon>Branchiostoma</taxon>
    </lineage>
</organism>
<dbReference type="GO" id="GO:0008202">
    <property type="term" value="P:steroid metabolic process"/>
    <property type="evidence" value="ECO:0000318"/>
    <property type="project" value="GO_Central"/>
</dbReference>
<evidence type="ECO:0000256" key="8">
    <source>
        <dbReference type="ARBA" id="ARBA00022723"/>
    </source>
</evidence>
<comment type="function">
    <text evidence="23">A cytochrome P450 monooxygenase involved in the metabolism of arachidonic acid and its conjugates. Mechanistically, uses molecular oxygen inserting one oxygen atom into a substrate, and reducing the second into a water molecule, with two electrons provided by NADPH via cytochrome P450 reductase (CPR; NADPH-ferrihemoprotein reductase). Acts as an omega and omega-1 hydroxylase for arachidonic acid and possibly for other long chain fatty acids. May modulate the arachidonic acid signaling pathway and play a role in other fatty acid signaling processes. May down-regulate the biological activities of N-arachidonoyl-serotonin, an endocannabinoid that has anti-nociceptive effects through inhibition of fatty acid amide hydrolase FAAH, TRPV1 receptor and T-type calcium channels. Catalyzes C-2 oxidation of the indole ring of N-arachidonoyl-serotonin forming a less active product 2-oxo-N-arachidonoyl-serotonin.</text>
</comment>